<dbReference type="EMBL" id="FOPC01000005">
    <property type="protein sequence ID" value="SFG58822.1"/>
    <property type="molecule type" value="Genomic_DNA"/>
</dbReference>
<reference evidence="2" key="1">
    <citation type="submission" date="2016-10" db="EMBL/GenBank/DDBJ databases">
        <authorList>
            <person name="Varghese N."/>
            <person name="Submissions S."/>
        </authorList>
    </citation>
    <scope>NUCLEOTIDE SEQUENCE [LARGE SCALE GENOMIC DNA]</scope>
    <source>
        <strain evidence="2">DSM 19315</strain>
    </source>
</reference>
<dbReference type="RefSeq" id="WP_177188446.1">
    <property type="nucleotide sequence ID" value="NZ_FOPC01000005.1"/>
</dbReference>
<dbReference type="AlphaFoldDB" id="A0A1I2T1D0"/>
<name>A0A1I2T1D0_9BACT</name>
<organism evidence="1 2">
    <name type="scientific">Algoriphagus hitonicola</name>
    <dbReference type="NCBI Taxonomy" id="435880"/>
    <lineage>
        <taxon>Bacteria</taxon>
        <taxon>Pseudomonadati</taxon>
        <taxon>Bacteroidota</taxon>
        <taxon>Cytophagia</taxon>
        <taxon>Cytophagales</taxon>
        <taxon>Cyclobacteriaceae</taxon>
        <taxon>Algoriphagus</taxon>
    </lineage>
</organism>
<gene>
    <name evidence="1" type="ORF">SAMN04487988_105173</name>
</gene>
<dbReference type="Proteomes" id="UP000199642">
    <property type="component" value="Unassembled WGS sequence"/>
</dbReference>
<protein>
    <recommendedName>
        <fullName evidence="3">TolB-like 6-blade propeller-like</fullName>
    </recommendedName>
</protein>
<sequence>MLRFHHKILLNIFWINLLISSSLFAQEEIKPELVYGCENCVLTSFLPMGDYKVLIYASNKKPEKRHMYLLDQSNLIVDDMKIDAAQSFVKVNDSIFSPLDVSYAVMVKIEENEMIVDEAYEFYNGKKHGINTPNTFMNPEYITGFDYIENGKTEGVQLYLIDRPEKKIISSRKFHVGYDFKERAPFDYGFLSKEDTSVIFQPYGRLIGKSDETFSRYFGYKDGTTYIWATTHKTLIRVDKEGNIRRSRVPIPSENTEMKMYVDNVSGELYLLSWESGLEDDERVYRLNQVTDENQLRPLLNLYFFPMVIDNGYAYEGRKDKKSFEVYRYPLKGQVPEKVVPFGFEEN</sequence>
<accession>A0A1I2T1D0</accession>
<dbReference type="STRING" id="435880.SAMN04487988_105173"/>
<evidence type="ECO:0000313" key="2">
    <source>
        <dbReference type="Proteomes" id="UP000199642"/>
    </source>
</evidence>
<evidence type="ECO:0008006" key="3">
    <source>
        <dbReference type="Google" id="ProtNLM"/>
    </source>
</evidence>
<evidence type="ECO:0000313" key="1">
    <source>
        <dbReference type="EMBL" id="SFG58822.1"/>
    </source>
</evidence>
<keyword evidence="2" id="KW-1185">Reference proteome</keyword>
<proteinExistence type="predicted"/>